<evidence type="ECO:0000313" key="2">
    <source>
        <dbReference type="EMBL" id="NNU17048.1"/>
    </source>
</evidence>
<gene>
    <name evidence="2" type="ORF">HK107_12020</name>
</gene>
<keyword evidence="1" id="KW-0472">Membrane</keyword>
<reference evidence="2 3" key="1">
    <citation type="submission" date="2020-05" db="EMBL/GenBank/DDBJ databases">
        <title>Parvularcula mediterraneae sp. nov., isolated from polypropylene straw from shallow seawater of the seashore of Laganas in Zakynthos island, Greece.</title>
        <authorList>
            <person name="Szabo I."/>
            <person name="Al-Omari J."/>
            <person name="Rado J."/>
            <person name="Szerdahelyi G.S."/>
        </authorList>
    </citation>
    <scope>NUCLEOTIDE SEQUENCE [LARGE SCALE GENOMIC DNA]</scope>
    <source>
        <strain evidence="2 3">ZS-1/3</strain>
    </source>
</reference>
<comment type="caution">
    <text evidence="2">The sequence shown here is derived from an EMBL/GenBank/DDBJ whole genome shotgun (WGS) entry which is preliminary data.</text>
</comment>
<keyword evidence="3" id="KW-1185">Reference proteome</keyword>
<evidence type="ECO:0000313" key="3">
    <source>
        <dbReference type="Proteomes" id="UP000536835"/>
    </source>
</evidence>
<feature type="transmembrane region" description="Helical" evidence="1">
    <location>
        <begin position="12"/>
        <end position="35"/>
    </location>
</feature>
<keyword evidence="1" id="KW-0812">Transmembrane</keyword>
<keyword evidence="1" id="KW-1133">Transmembrane helix</keyword>
<dbReference type="Pfam" id="PF03929">
    <property type="entry name" value="PepSY_TM"/>
    <property type="match status" value="1"/>
</dbReference>
<accession>A0A7Y3W604</accession>
<name>A0A7Y3W604_9PROT</name>
<dbReference type="RefSeq" id="WP_173200091.1">
    <property type="nucleotide sequence ID" value="NZ_JABFCX010000003.1"/>
</dbReference>
<dbReference type="AlphaFoldDB" id="A0A7Y3W604"/>
<evidence type="ECO:0000256" key="1">
    <source>
        <dbReference type="SAM" id="Phobius"/>
    </source>
</evidence>
<dbReference type="EMBL" id="JABFCX010000003">
    <property type="protein sequence ID" value="NNU17048.1"/>
    <property type="molecule type" value="Genomic_DNA"/>
</dbReference>
<dbReference type="Proteomes" id="UP000536835">
    <property type="component" value="Unassembled WGS sequence"/>
</dbReference>
<organism evidence="2 3">
    <name type="scientific">Parvularcula mediterranea</name>
    <dbReference type="NCBI Taxonomy" id="2732508"/>
    <lineage>
        <taxon>Bacteria</taxon>
        <taxon>Pseudomonadati</taxon>
        <taxon>Pseudomonadota</taxon>
        <taxon>Alphaproteobacteria</taxon>
        <taxon>Parvularculales</taxon>
        <taxon>Parvularculaceae</taxon>
        <taxon>Parvularcula</taxon>
    </lineage>
</organism>
<protein>
    <submittedName>
        <fullName evidence="2">PepSY domain-containing protein</fullName>
    </submittedName>
</protein>
<proteinExistence type="predicted"/>
<sequence>MTILKWSVRIHKWIALLIGFQILLWIAGGFVMSVVPIEQVRGEHKIAEAEPSALSPLGMIPLVKLSDRHGLNKMLAAETGTLLGEPVWRIRHVDGSQATYSGDTGAELTPVDETLARAIALADYSGGGTLQTLDRLEELPSEIGGDVPVWRAVFSDRDRTTLYIDVQRAEVRSRRSATWRFYDFFWKLHIMDYDDGSDFNSPLLITAAGAGLIAALSGLSLLFLRMRRLLIAARNKRRVRAS</sequence>
<feature type="transmembrane region" description="Helical" evidence="1">
    <location>
        <begin position="203"/>
        <end position="224"/>
    </location>
</feature>
<dbReference type="InterPro" id="IPR005625">
    <property type="entry name" value="PepSY-ass_TM"/>
</dbReference>